<evidence type="ECO:0000313" key="2">
    <source>
        <dbReference type="EMBL" id="SPD91514.1"/>
    </source>
</evidence>
<dbReference type="EMBL" id="OKQR01000001">
    <property type="protein sequence ID" value="SPD91514.1"/>
    <property type="molecule type" value="Genomic_DNA"/>
</dbReference>
<reference evidence="2 5" key="1">
    <citation type="submission" date="2018-02" db="EMBL/GenBank/DDBJ databases">
        <authorList>
            <person name="Rodrigo-Torres L."/>
            <person name="Arahal R. D."/>
            <person name="Lucena T."/>
        </authorList>
    </citation>
    <scope>NUCLEOTIDE SEQUENCE [LARGE SCALE GENOMIC DNA]</scope>
    <source>
        <strain evidence="2 5">CECT 8486</strain>
    </source>
</reference>
<accession>A0A2N9K8B6</accession>
<evidence type="ECO:0000313" key="4">
    <source>
        <dbReference type="Proteomes" id="UP000237923"/>
    </source>
</evidence>
<sequence>MFFKPSINMLIRRLLPIYLLDVVTNLSENLFFCDQLYFKHNKKDTSNLNVHFLLTYEILLIFIFFKYKIKKLE</sequence>
<keyword evidence="1" id="KW-0472">Membrane</keyword>
<keyword evidence="5" id="KW-1185">Reference proteome</keyword>
<dbReference type="EMBL" id="OKQU01000001">
    <property type="protein sequence ID" value="SPE06739.1"/>
    <property type="molecule type" value="Genomic_DNA"/>
</dbReference>
<gene>
    <name evidence="2" type="ORF">LES8486_00494</name>
    <name evidence="3" type="ORF">LES9216_00641</name>
</gene>
<proteinExistence type="predicted"/>
<keyword evidence="1" id="KW-1133">Transmembrane helix</keyword>
<evidence type="ECO:0000256" key="1">
    <source>
        <dbReference type="SAM" id="Phobius"/>
    </source>
</evidence>
<dbReference type="Proteomes" id="UP000239237">
    <property type="component" value="Unassembled WGS sequence"/>
</dbReference>
<name>A0A2N9K8B6_9LACO</name>
<organism evidence="3 4">
    <name type="scientific">Leuconostoc suionicum</name>
    <dbReference type="NCBI Taxonomy" id="1511761"/>
    <lineage>
        <taxon>Bacteria</taxon>
        <taxon>Bacillati</taxon>
        <taxon>Bacillota</taxon>
        <taxon>Bacilli</taxon>
        <taxon>Lactobacillales</taxon>
        <taxon>Lactobacillaceae</taxon>
        <taxon>Leuconostoc</taxon>
    </lineage>
</organism>
<protein>
    <submittedName>
        <fullName evidence="3">Uncharacterized protein</fullName>
    </submittedName>
</protein>
<dbReference type="AlphaFoldDB" id="A0A2N9K8B6"/>
<dbReference type="Proteomes" id="UP000237923">
    <property type="component" value="Unassembled WGS sequence"/>
</dbReference>
<feature type="transmembrane region" description="Helical" evidence="1">
    <location>
        <begin position="48"/>
        <end position="67"/>
    </location>
</feature>
<keyword evidence="1" id="KW-0812">Transmembrane</keyword>
<evidence type="ECO:0000313" key="5">
    <source>
        <dbReference type="Proteomes" id="UP000239237"/>
    </source>
</evidence>
<reference evidence="3 4" key="2">
    <citation type="submission" date="2018-02" db="EMBL/GenBank/DDBJ databases">
        <authorList>
            <person name="Cohen D.B."/>
            <person name="Kent A.D."/>
        </authorList>
    </citation>
    <scope>NUCLEOTIDE SEQUENCE [LARGE SCALE GENOMIC DNA]</scope>
    <source>
        <strain evidence="3 4">CECT 9216</strain>
    </source>
</reference>
<evidence type="ECO:0000313" key="3">
    <source>
        <dbReference type="EMBL" id="SPE06739.1"/>
    </source>
</evidence>